<keyword evidence="5 6" id="KW-0472">Membrane</keyword>
<organism evidence="7 8">
    <name type="scientific">Mya arenaria</name>
    <name type="common">Soft-shell clam</name>
    <dbReference type="NCBI Taxonomy" id="6604"/>
    <lineage>
        <taxon>Eukaryota</taxon>
        <taxon>Metazoa</taxon>
        <taxon>Spiralia</taxon>
        <taxon>Lophotrochozoa</taxon>
        <taxon>Mollusca</taxon>
        <taxon>Bivalvia</taxon>
        <taxon>Autobranchia</taxon>
        <taxon>Heteroconchia</taxon>
        <taxon>Euheterodonta</taxon>
        <taxon>Imparidentia</taxon>
        <taxon>Neoheterodontei</taxon>
        <taxon>Myida</taxon>
        <taxon>Myoidea</taxon>
        <taxon>Myidae</taxon>
        <taxon>Mya</taxon>
    </lineage>
</organism>
<feature type="transmembrane region" description="Helical" evidence="6">
    <location>
        <begin position="41"/>
        <end position="62"/>
    </location>
</feature>
<keyword evidence="8" id="KW-1185">Reference proteome</keyword>
<keyword evidence="4 6" id="KW-1133">Transmembrane helix</keyword>
<evidence type="ECO:0000256" key="5">
    <source>
        <dbReference type="ARBA" id="ARBA00023136"/>
    </source>
</evidence>
<dbReference type="Proteomes" id="UP001164746">
    <property type="component" value="Chromosome 10"/>
</dbReference>
<evidence type="ECO:0000313" key="7">
    <source>
        <dbReference type="EMBL" id="WAR17587.1"/>
    </source>
</evidence>
<sequence length="392" mass="43701">MILHRDSKCSSPALTPEADVDIEVGNLERGLWANKLHRNGGGAFLIPFFFFLITAGGPLYYLEVCLGQFTGKSAGLAFECCPLLKGIGVLQVMLSLTVLWYVIMVLAWVCYFLYSSFFPVLPWTTCNNHWNTPHCTPLSDMWVDDIVHENGSDITSNITSNAVPSSINSSSAFEFWESSTLCVIAAGFTSFFNGLVVFALLGVMAKQSGMTVHESASQSGPGIAFVAFPTILSTMPLPQLWSVLFFIMLITVVFDSLVDVSTATGQTTSSGKHSDWPFVLPVWIAIDYEHWYFPAFALLMGSFLEIVAVCWVYGTDRFANDIKLMTGREVSVALRVMWTLVIPFFVIRLRKSLQPSENWGPNDVRQREMYHKAYTLPSSLRGAMWLDIRGNR</sequence>
<evidence type="ECO:0000256" key="1">
    <source>
        <dbReference type="ARBA" id="ARBA00004141"/>
    </source>
</evidence>
<feature type="transmembrane region" description="Helical" evidence="6">
    <location>
        <begin position="332"/>
        <end position="349"/>
    </location>
</feature>
<dbReference type="PANTHER" id="PTHR11616">
    <property type="entry name" value="SODIUM/CHLORIDE DEPENDENT TRANSPORTER"/>
    <property type="match status" value="1"/>
</dbReference>
<name>A0ABY7F5X9_MYAAR</name>
<accession>A0ABY7F5X9</accession>
<feature type="transmembrane region" description="Helical" evidence="6">
    <location>
        <begin position="223"/>
        <end position="254"/>
    </location>
</feature>
<dbReference type="InterPro" id="IPR000175">
    <property type="entry name" value="Na/ntran_symport"/>
</dbReference>
<dbReference type="EMBL" id="CP111021">
    <property type="protein sequence ID" value="WAR17587.1"/>
    <property type="molecule type" value="Genomic_DNA"/>
</dbReference>
<evidence type="ECO:0000256" key="2">
    <source>
        <dbReference type="ARBA" id="ARBA00022448"/>
    </source>
</evidence>
<dbReference type="PRINTS" id="PR00176">
    <property type="entry name" value="NANEUSMPORT"/>
</dbReference>
<evidence type="ECO:0000256" key="3">
    <source>
        <dbReference type="ARBA" id="ARBA00022692"/>
    </source>
</evidence>
<evidence type="ECO:0000313" key="8">
    <source>
        <dbReference type="Proteomes" id="UP001164746"/>
    </source>
</evidence>
<gene>
    <name evidence="7" type="ORF">MAR_032181</name>
</gene>
<protein>
    <submittedName>
        <fullName evidence="7">SC6A6-like protein</fullName>
    </submittedName>
</protein>
<comment type="subcellular location">
    <subcellularLocation>
        <location evidence="1">Membrane</location>
        <topology evidence="1">Multi-pass membrane protein</topology>
    </subcellularLocation>
</comment>
<feature type="transmembrane region" description="Helical" evidence="6">
    <location>
        <begin position="178"/>
        <end position="203"/>
    </location>
</feature>
<keyword evidence="2" id="KW-0813">Transport</keyword>
<feature type="transmembrane region" description="Helical" evidence="6">
    <location>
        <begin position="92"/>
        <end position="114"/>
    </location>
</feature>
<dbReference type="PANTHER" id="PTHR11616:SF240">
    <property type="entry name" value="BLOATED TUBULES, ISOFORM B-RELATED"/>
    <property type="match status" value="1"/>
</dbReference>
<keyword evidence="3 6" id="KW-0812">Transmembrane</keyword>
<feature type="transmembrane region" description="Helical" evidence="6">
    <location>
        <begin position="291"/>
        <end position="312"/>
    </location>
</feature>
<reference evidence="7" key="1">
    <citation type="submission" date="2022-11" db="EMBL/GenBank/DDBJ databases">
        <title>Centuries of genome instability and evolution in soft-shell clam transmissible cancer (bioRxiv).</title>
        <authorList>
            <person name="Hart S.F.M."/>
            <person name="Yonemitsu M.A."/>
            <person name="Giersch R.M."/>
            <person name="Beal B.F."/>
            <person name="Arriagada G."/>
            <person name="Davis B.W."/>
            <person name="Ostrander E.A."/>
            <person name="Goff S.P."/>
            <person name="Metzger M.J."/>
        </authorList>
    </citation>
    <scope>NUCLEOTIDE SEQUENCE</scope>
    <source>
        <strain evidence="7">MELC-2E11</strain>
        <tissue evidence="7">Siphon/mantle</tissue>
    </source>
</reference>
<dbReference type="PROSITE" id="PS50267">
    <property type="entry name" value="NA_NEUROTRAN_SYMP_3"/>
    <property type="match status" value="1"/>
</dbReference>
<evidence type="ECO:0000256" key="4">
    <source>
        <dbReference type="ARBA" id="ARBA00022989"/>
    </source>
</evidence>
<dbReference type="Pfam" id="PF00209">
    <property type="entry name" value="SNF"/>
    <property type="match status" value="2"/>
</dbReference>
<proteinExistence type="predicted"/>
<dbReference type="InterPro" id="IPR037272">
    <property type="entry name" value="SNS_sf"/>
</dbReference>
<evidence type="ECO:0000256" key="6">
    <source>
        <dbReference type="SAM" id="Phobius"/>
    </source>
</evidence>
<dbReference type="SUPFAM" id="SSF161070">
    <property type="entry name" value="SNF-like"/>
    <property type="match status" value="1"/>
</dbReference>